<dbReference type="RefSeq" id="WP_196194462.1">
    <property type="nucleotide sequence ID" value="NZ_JADPRT010000005.1"/>
</dbReference>
<organism evidence="2 3">
    <name type="scientific">Streptacidiphilus fuscans</name>
    <dbReference type="NCBI Taxonomy" id="2789292"/>
    <lineage>
        <taxon>Bacteria</taxon>
        <taxon>Bacillati</taxon>
        <taxon>Actinomycetota</taxon>
        <taxon>Actinomycetes</taxon>
        <taxon>Kitasatosporales</taxon>
        <taxon>Streptomycetaceae</taxon>
        <taxon>Streptacidiphilus</taxon>
    </lineage>
</organism>
<dbReference type="InterPro" id="IPR013766">
    <property type="entry name" value="Thioredoxin_domain"/>
</dbReference>
<feature type="domain" description="Thioredoxin" evidence="1">
    <location>
        <begin position="31"/>
        <end position="141"/>
    </location>
</feature>
<dbReference type="CDD" id="cd02947">
    <property type="entry name" value="TRX_family"/>
    <property type="match status" value="1"/>
</dbReference>
<dbReference type="Pfam" id="PF00085">
    <property type="entry name" value="Thioredoxin"/>
    <property type="match status" value="1"/>
</dbReference>
<evidence type="ECO:0000259" key="1">
    <source>
        <dbReference type="PROSITE" id="PS51352"/>
    </source>
</evidence>
<dbReference type="Gene3D" id="3.40.30.10">
    <property type="entry name" value="Glutaredoxin"/>
    <property type="match status" value="1"/>
</dbReference>
<comment type="caution">
    <text evidence="2">The sequence shown here is derived from an EMBL/GenBank/DDBJ whole genome shotgun (WGS) entry which is preliminary data.</text>
</comment>
<keyword evidence="3" id="KW-1185">Reference proteome</keyword>
<sequence>MSELTGVLVLVVVLAAATGFGLVRAARDGRMRGAKPGPALRLTGADLGQPLGDQATLVQFSTEFCANCPGTRRLLGEVAADRPGVRLVEIDAEERLDLVRRADVMRTPTVLVLDRHGRVARRSAGAPSRSEVLAALELAAAS</sequence>
<protein>
    <submittedName>
        <fullName evidence="2">Thioredoxin family protein</fullName>
    </submittedName>
</protein>
<dbReference type="Proteomes" id="UP000657385">
    <property type="component" value="Unassembled WGS sequence"/>
</dbReference>
<reference evidence="2" key="1">
    <citation type="submission" date="2020-11" db="EMBL/GenBank/DDBJ databases">
        <title>Isolation and identification of active actinomycetes.</title>
        <authorList>
            <person name="Yu B."/>
        </authorList>
    </citation>
    <scope>NUCLEOTIDE SEQUENCE</scope>
    <source>
        <strain evidence="2">NEAU-YB345</strain>
    </source>
</reference>
<dbReference type="EMBL" id="JADPRT010000005">
    <property type="protein sequence ID" value="MBF9069314.1"/>
    <property type="molecule type" value="Genomic_DNA"/>
</dbReference>
<proteinExistence type="predicted"/>
<name>A0A931B1D6_9ACTN</name>
<dbReference type="SUPFAM" id="SSF52833">
    <property type="entry name" value="Thioredoxin-like"/>
    <property type="match status" value="1"/>
</dbReference>
<dbReference type="AlphaFoldDB" id="A0A931B1D6"/>
<dbReference type="PROSITE" id="PS51352">
    <property type="entry name" value="THIOREDOXIN_2"/>
    <property type="match status" value="1"/>
</dbReference>
<evidence type="ECO:0000313" key="2">
    <source>
        <dbReference type="EMBL" id="MBF9069314.1"/>
    </source>
</evidence>
<accession>A0A931B1D6</accession>
<evidence type="ECO:0000313" key="3">
    <source>
        <dbReference type="Proteomes" id="UP000657385"/>
    </source>
</evidence>
<gene>
    <name evidence="2" type="ORF">I2501_14915</name>
</gene>
<dbReference type="InterPro" id="IPR036249">
    <property type="entry name" value="Thioredoxin-like_sf"/>
</dbReference>